<dbReference type="OrthoDB" id="14563at2759"/>
<keyword evidence="3" id="KW-0106">Calcium</keyword>
<feature type="disulfide bond" evidence="5">
    <location>
        <begin position="37"/>
        <end position="54"/>
    </location>
</feature>
<evidence type="ECO:0000313" key="7">
    <source>
        <dbReference type="EMBL" id="GBN61701.1"/>
    </source>
</evidence>
<evidence type="ECO:0000259" key="6">
    <source>
        <dbReference type="PROSITE" id="PS50026"/>
    </source>
</evidence>
<keyword evidence="1 5" id="KW-0245">EGF-like domain</keyword>
<keyword evidence="2" id="KW-0677">Repeat</keyword>
<dbReference type="PANTHER" id="PTHR10199:SF100">
    <property type="entry name" value="THROMBOSPONDIN, ISOFORM A"/>
    <property type="match status" value="1"/>
</dbReference>
<sequence length="75" mass="8003">VRCYDSESGFRCGACPLGYTGDGIVCKPLDKCADNPCSPGVRCTNIDVPPWFRCGPCPEGFSGNGTHCDDIDEVK</sequence>
<evidence type="ECO:0000256" key="2">
    <source>
        <dbReference type="ARBA" id="ARBA00022737"/>
    </source>
</evidence>
<dbReference type="InterPro" id="IPR000742">
    <property type="entry name" value="EGF"/>
</dbReference>
<gene>
    <name evidence="7" type="ORF">AVEN_12428_1</name>
    <name evidence="8" type="ORF">AVEN_127681_1</name>
</gene>
<feature type="domain" description="EGF-like" evidence="6">
    <location>
        <begin position="28"/>
        <end position="69"/>
    </location>
</feature>
<evidence type="ECO:0000256" key="5">
    <source>
        <dbReference type="PROSITE-ProRule" id="PRU00076"/>
    </source>
</evidence>
<keyword evidence="4 5" id="KW-1015">Disulfide bond</keyword>
<organism evidence="8 9">
    <name type="scientific">Araneus ventricosus</name>
    <name type="common">Orbweaver spider</name>
    <name type="synonym">Epeira ventricosa</name>
    <dbReference type="NCBI Taxonomy" id="182803"/>
    <lineage>
        <taxon>Eukaryota</taxon>
        <taxon>Metazoa</taxon>
        <taxon>Ecdysozoa</taxon>
        <taxon>Arthropoda</taxon>
        <taxon>Chelicerata</taxon>
        <taxon>Arachnida</taxon>
        <taxon>Araneae</taxon>
        <taxon>Araneomorphae</taxon>
        <taxon>Entelegynae</taxon>
        <taxon>Araneoidea</taxon>
        <taxon>Araneidae</taxon>
        <taxon>Araneus</taxon>
    </lineage>
</organism>
<protein>
    <recommendedName>
        <fullName evidence="6">EGF-like domain-containing protein</fullName>
    </recommendedName>
</protein>
<accession>A0A4Y2QCD3</accession>
<dbReference type="EMBL" id="BGPR01298972">
    <property type="protein sequence ID" value="GBN61828.1"/>
    <property type="molecule type" value="Genomic_DNA"/>
</dbReference>
<name>A0A4Y2QCD3_ARAVE</name>
<proteinExistence type="predicted"/>
<dbReference type="PANTHER" id="PTHR10199">
    <property type="entry name" value="THROMBOSPONDIN"/>
    <property type="match status" value="1"/>
</dbReference>
<dbReference type="FunFam" id="2.10.25.10:FF:000027">
    <property type="entry name" value="Thrombospondin 3"/>
    <property type="match status" value="1"/>
</dbReference>
<dbReference type="AlphaFoldDB" id="A0A4Y2QCD3"/>
<dbReference type="SMART" id="SM00181">
    <property type="entry name" value="EGF"/>
    <property type="match status" value="2"/>
</dbReference>
<dbReference type="EMBL" id="BGPR01298907">
    <property type="protein sequence ID" value="GBN61701.1"/>
    <property type="molecule type" value="Genomic_DNA"/>
</dbReference>
<dbReference type="Gene3D" id="2.10.25.10">
    <property type="entry name" value="Laminin"/>
    <property type="match status" value="2"/>
</dbReference>
<evidence type="ECO:0000256" key="1">
    <source>
        <dbReference type="ARBA" id="ARBA00022536"/>
    </source>
</evidence>
<dbReference type="PROSITE" id="PS50026">
    <property type="entry name" value="EGF_3"/>
    <property type="match status" value="1"/>
</dbReference>
<reference evidence="8 9" key="1">
    <citation type="journal article" date="2019" name="Sci. Rep.">
        <title>Orb-weaving spider Araneus ventricosus genome elucidates the spidroin gene catalogue.</title>
        <authorList>
            <person name="Kono N."/>
            <person name="Nakamura H."/>
            <person name="Ohtoshi R."/>
            <person name="Moran D.A.P."/>
            <person name="Shinohara A."/>
            <person name="Yoshida Y."/>
            <person name="Fujiwara M."/>
            <person name="Mori M."/>
            <person name="Tomita M."/>
            <person name="Arakawa K."/>
        </authorList>
    </citation>
    <scope>NUCLEOTIDE SEQUENCE [LARGE SCALE GENOMIC DNA]</scope>
</reference>
<dbReference type="Proteomes" id="UP000499080">
    <property type="component" value="Unassembled WGS sequence"/>
</dbReference>
<evidence type="ECO:0000256" key="3">
    <source>
        <dbReference type="ARBA" id="ARBA00022837"/>
    </source>
</evidence>
<keyword evidence="9" id="KW-1185">Reference proteome</keyword>
<evidence type="ECO:0000256" key="4">
    <source>
        <dbReference type="ARBA" id="ARBA00023157"/>
    </source>
</evidence>
<comment type="caution">
    <text evidence="5">Lacks conserved residue(s) required for the propagation of feature annotation.</text>
</comment>
<evidence type="ECO:0000313" key="8">
    <source>
        <dbReference type="EMBL" id="GBN61828.1"/>
    </source>
</evidence>
<evidence type="ECO:0000313" key="9">
    <source>
        <dbReference type="Proteomes" id="UP000499080"/>
    </source>
</evidence>
<comment type="caution">
    <text evidence="8">The sequence shown here is derived from an EMBL/GenBank/DDBJ whole genome shotgun (WGS) entry which is preliminary data.</text>
</comment>
<feature type="non-terminal residue" evidence="8">
    <location>
        <position position="1"/>
    </location>
</feature>